<keyword evidence="3" id="KW-1185">Reference proteome</keyword>
<evidence type="ECO:0000313" key="2">
    <source>
        <dbReference type="EMBL" id="RIW34005.1"/>
    </source>
</evidence>
<dbReference type="PROSITE" id="PS51257">
    <property type="entry name" value="PROKAR_LIPOPROTEIN"/>
    <property type="match status" value="1"/>
</dbReference>
<dbReference type="AlphaFoldDB" id="A0A3A1R1Z2"/>
<dbReference type="Proteomes" id="UP000265801">
    <property type="component" value="Unassembled WGS sequence"/>
</dbReference>
<comment type="caution">
    <text evidence="2">The sequence shown here is derived from an EMBL/GenBank/DDBJ whole genome shotgun (WGS) entry which is preliminary data.</text>
</comment>
<accession>A0A3A1R1Z2</accession>
<sequence length="345" mass="38663">MKRGVISIIFGAVCLLTAGCTSTEVQTDNAKSGSAETEKPQVQTVSSLSDERTSRFSIDGQEFQLSFLHNEVLDFAKTVKADSSLVIKEVYGEKVIDPLYQRIADSGAQTYYELESLLFPNTNPQKLEVSTKELMVKEEDIADLIEEALEDSSGMLPGLNKTIIAMPVNPLDVMTIESRGGVNGLALSENLILLQVSPSFDEDILKFTVAMLYHTTVQTEYMADMYETLMESFVVDGKAAAFAHQVYPETAVSWTQPLSDELMVQMFEELKESGNDLDHYWEFEGSARRGIPPWTNFKLGYEITQSYLRNHPEAGIEEWTSLLPLEIINGSDYIEKFRELQTITD</sequence>
<protein>
    <recommendedName>
        <fullName evidence="1">DUF2268 domain-containing protein</fullName>
    </recommendedName>
</protein>
<evidence type="ECO:0000313" key="3">
    <source>
        <dbReference type="Proteomes" id="UP000265801"/>
    </source>
</evidence>
<name>A0A3A1R1Z2_9BACI</name>
<organism evidence="2 3">
    <name type="scientific">Bacillus salacetis</name>
    <dbReference type="NCBI Taxonomy" id="2315464"/>
    <lineage>
        <taxon>Bacteria</taxon>
        <taxon>Bacillati</taxon>
        <taxon>Bacillota</taxon>
        <taxon>Bacilli</taxon>
        <taxon>Bacillales</taxon>
        <taxon>Bacillaceae</taxon>
        <taxon>Bacillus</taxon>
    </lineage>
</organism>
<dbReference type="InterPro" id="IPR018728">
    <property type="entry name" value="DUF2268"/>
</dbReference>
<dbReference type="RefSeq" id="WP_119546852.1">
    <property type="nucleotide sequence ID" value="NZ_QXIR01000012.1"/>
</dbReference>
<dbReference type="EMBL" id="QXIR01000012">
    <property type="protein sequence ID" value="RIW34005.1"/>
    <property type="molecule type" value="Genomic_DNA"/>
</dbReference>
<dbReference type="OrthoDB" id="2853312at2"/>
<reference evidence="2 3" key="1">
    <citation type="submission" date="2018-09" db="EMBL/GenBank/DDBJ databases">
        <title>Bacillus saliacetes sp. nov., isolated from Thai shrimp paste (Ka-pi).</title>
        <authorList>
            <person name="Daroonpunt R."/>
            <person name="Tanasupawat S."/>
            <person name="Yiamsombut S."/>
        </authorList>
    </citation>
    <scope>NUCLEOTIDE SEQUENCE [LARGE SCALE GENOMIC DNA]</scope>
    <source>
        <strain evidence="2 3">SKP7-4</strain>
    </source>
</reference>
<feature type="domain" description="DUF2268" evidence="1">
    <location>
        <begin position="143"/>
        <end position="328"/>
    </location>
</feature>
<dbReference type="Pfam" id="PF10026">
    <property type="entry name" value="DUF2268"/>
    <property type="match status" value="1"/>
</dbReference>
<proteinExistence type="predicted"/>
<gene>
    <name evidence="2" type="ORF">D3H55_10435</name>
</gene>
<evidence type="ECO:0000259" key="1">
    <source>
        <dbReference type="Pfam" id="PF10026"/>
    </source>
</evidence>